<protein>
    <recommendedName>
        <fullName evidence="9">Potassium-transporting ATPase potassium-binding subunit</fullName>
    </recommendedName>
    <alternativeName>
        <fullName evidence="9">ATP phosphohydrolase [potassium-transporting] A chain</fullName>
    </alternativeName>
    <alternativeName>
        <fullName evidence="9">Potassium-binding and translocating subunit A</fullName>
    </alternativeName>
    <alternativeName>
        <fullName evidence="9">Potassium-translocating ATPase A chain</fullName>
    </alternativeName>
</protein>
<sequence>MTTQSIVLLVMFLVVLLALAWPLGVVLARAGDGTVAAIPGLGWLGKLERLLYRAAGIADQDGQAQGQGWKTYAIALLSFNALGALAVYGLQRLQAFLPLNPQGMANVSPDSAFNTAVSFVANTNWQGYSGEQTMSYLTQMLVLTGQNFFSAATGMAVCFALIRGFSSRSSKSIGNFWADVTRSTLYVLLPLSLILAIFLAGQGVIQNFSAYKEVQLIDAVTYTQPKVDADNQPIKDAKGQPVTETLTTRTQTLAMGPVASQEAIKMLGTNGGGFFNANSAHPYENPTALTNFVQMLAIFLIPAGLCFAFGRMVGDRRQGWAVLGAMTVLFVAATLVVMSAEQQVHPALQALHIDQTASSLQSGGNMEGKETRFGISASTLFAAVTTAASCGAVNSMHDSFTPIGGMIPMVLMQFGEVIFGGVGSGLYGMLIFAILAVFIAGLMIGRTPEYLGKKIQAYEMKMTSIAILVTPTLVLAGTALAVMTDLGRAGILNPGAHGFSEILYALSSAANNNGSAFAGLSANTPFYNTLLAVAIWFGRFAVIVPILAVAGSLAGKQRLGANAGTMPTHGPMFIGLLIGVVVLVGVLNYVPALALGPVVEHLQMFAH</sequence>
<dbReference type="OrthoDB" id="9763796at2"/>
<comment type="caution">
    <text evidence="10">The sequence shown here is derived from an EMBL/GenBank/DDBJ whole genome shotgun (WGS) entry which is preliminary data.</text>
</comment>
<name>A0A1E7WC61_9BURK</name>
<evidence type="ECO:0000256" key="2">
    <source>
        <dbReference type="ARBA" id="ARBA00022475"/>
    </source>
</evidence>
<evidence type="ECO:0000256" key="5">
    <source>
        <dbReference type="ARBA" id="ARBA00022958"/>
    </source>
</evidence>
<dbReference type="NCBIfam" id="TIGR00680">
    <property type="entry name" value="kdpA"/>
    <property type="match status" value="1"/>
</dbReference>
<gene>
    <name evidence="9 10" type="primary">kdpA</name>
    <name evidence="10" type="ORF">DUPY_45290</name>
</gene>
<dbReference type="PANTHER" id="PTHR30607:SF2">
    <property type="entry name" value="POTASSIUM-TRANSPORTING ATPASE POTASSIUM-BINDING SUBUNIT"/>
    <property type="match status" value="1"/>
</dbReference>
<accession>A0A1E7WC61</accession>
<keyword evidence="6 9" id="KW-1133">Transmembrane helix</keyword>
<keyword evidence="2 9" id="KW-1003">Cell membrane</keyword>
<comment type="subunit">
    <text evidence="9">The system is composed of three essential subunits: KdpA, KdpB and KdpC.</text>
</comment>
<feature type="transmembrane region" description="Helical" evidence="9">
    <location>
        <begin position="185"/>
        <end position="205"/>
    </location>
</feature>
<dbReference type="AlphaFoldDB" id="A0A1E7WC61"/>
<dbReference type="PIRSF" id="PIRSF001294">
    <property type="entry name" value="K_ATPaseA"/>
    <property type="match status" value="1"/>
</dbReference>
<comment type="similarity">
    <text evidence="9">Belongs to the KdpA family.</text>
</comment>
<evidence type="ECO:0000313" key="11">
    <source>
        <dbReference type="Proteomes" id="UP000175989"/>
    </source>
</evidence>
<evidence type="ECO:0000256" key="4">
    <source>
        <dbReference type="ARBA" id="ARBA00022692"/>
    </source>
</evidence>
<feature type="transmembrane region" description="Helical" evidence="9">
    <location>
        <begin position="320"/>
        <end position="340"/>
    </location>
</feature>
<organism evidence="10 11">
    <name type="scientific">Duganella phyllosphaerae</name>
    <dbReference type="NCBI Taxonomy" id="762836"/>
    <lineage>
        <taxon>Bacteria</taxon>
        <taxon>Pseudomonadati</taxon>
        <taxon>Pseudomonadota</taxon>
        <taxon>Betaproteobacteria</taxon>
        <taxon>Burkholderiales</taxon>
        <taxon>Oxalobacteraceae</taxon>
        <taxon>Telluria group</taxon>
        <taxon>Duganella</taxon>
    </lineage>
</organism>
<dbReference type="EMBL" id="LROM01000131">
    <property type="protein sequence ID" value="OEZ94576.1"/>
    <property type="molecule type" value="Genomic_DNA"/>
</dbReference>
<feature type="transmembrane region" description="Helical" evidence="9">
    <location>
        <begin position="373"/>
        <end position="393"/>
    </location>
</feature>
<keyword evidence="4 9" id="KW-0812">Transmembrane</keyword>
<reference evidence="11" key="1">
    <citation type="journal article" date="2016" name="Front. Microbiol.">
        <title>Molecular Keys to the Janthinobacterium and Duganella spp. Interaction with the Plant Pathogen Fusarium graminearum.</title>
        <authorList>
            <person name="Haack F.S."/>
            <person name="Poehlein A."/>
            <person name="Kroger C."/>
            <person name="Voigt C.A."/>
            <person name="Piepenbring M."/>
            <person name="Bode H.B."/>
            <person name="Daniel R."/>
            <person name="Schafer W."/>
            <person name="Streit W.R."/>
        </authorList>
    </citation>
    <scope>NUCLEOTIDE SEQUENCE [LARGE SCALE GENOMIC DNA]</scope>
    <source>
        <strain evidence="11">T54</strain>
    </source>
</reference>
<feature type="transmembrane region" description="Helical" evidence="9">
    <location>
        <begin position="425"/>
        <end position="444"/>
    </location>
</feature>
<dbReference type="GO" id="GO:0005886">
    <property type="term" value="C:plasma membrane"/>
    <property type="evidence" value="ECO:0007669"/>
    <property type="project" value="UniProtKB-SubCell"/>
</dbReference>
<evidence type="ECO:0000256" key="1">
    <source>
        <dbReference type="ARBA" id="ARBA00022448"/>
    </source>
</evidence>
<dbReference type="GO" id="GO:0030955">
    <property type="term" value="F:potassium ion binding"/>
    <property type="evidence" value="ECO:0007669"/>
    <property type="project" value="UniProtKB-UniRule"/>
</dbReference>
<proteinExistence type="inferred from homology"/>
<keyword evidence="11" id="KW-1185">Reference proteome</keyword>
<feature type="transmembrane region" description="Helical" evidence="9">
    <location>
        <begin position="573"/>
        <end position="595"/>
    </location>
</feature>
<feature type="transmembrane region" description="Helical" evidence="9">
    <location>
        <begin position="530"/>
        <end position="553"/>
    </location>
</feature>
<dbReference type="InterPro" id="IPR004623">
    <property type="entry name" value="KdpA"/>
</dbReference>
<evidence type="ECO:0000256" key="8">
    <source>
        <dbReference type="ARBA" id="ARBA00023136"/>
    </source>
</evidence>
<evidence type="ECO:0000256" key="3">
    <source>
        <dbReference type="ARBA" id="ARBA00022538"/>
    </source>
</evidence>
<feature type="transmembrane region" description="Helical" evidence="9">
    <location>
        <begin position="400"/>
        <end position="419"/>
    </location>
</feature>
<dbReference type="PANTHER" id="PTHR30607">
    <property type="entry name" value="POTASSIUM-TRANSPORTING ATPASE A CHAIN"/>
    <property type="match status" value="1"/>
</dbReference>
<keyword evidence="1 9" id="KW-0813">Transport</keyword>
<evidence type="ECO:0000256" key="7">
    <source>
        <dbReference type="ARBA" id="ARBA00023065"/>
    </source>
</evidence>
<dbReference type="HAMAP" id="MF_00275">
    <property type="entry name" value="KdpA"/>
    <property type="match status" value="1"/>
</dbReference>
<dbReference type="RefSeq" id="WP_070251342.1">
    <property type="nucleotide sequence ID" value="NZ_LROM01000131.1"/>
</dbReference>
<dbReference type="GO" id="GO:0016787">
    <property type="term" value="F:hydrolase activity"/>
    <property type="evidence" value="ECO:0007669"/>
    <property type="project" value="UniProtKB-KW"/>
</dbReference>
<comment type="subcellular location">
    <subcellularLocation>
        <location evidence="9">Cell membrane</location>
        <topology evidence="9">Multi-pass membrane protein</topology>
    </subcellularLocation>
</comment>
<keyword evidence="8 9" id="KW-0472">Membrane</keyword>
<feature type="transmembrane region" description="Helical" evidence="9">
    <location>
        <begin position="72"/>
        <end position="90"/>
    </location>
</feature>
<dbReference type="Proteomes" id="UP000175989">
    <property type="component" value="Unassembled WGS sequence"/>
</dbReference>
<keyword evidence="10" id="KW-0378">Hydrolase</keyword>
<evidence type="ECO:0000256" key="9">
    <source>
        <dbReference type="HAMAP-Rule" id="MF_00275"/>
    </source>
</evidence>
<dbReference type="GO" id="GO:0008556">
    <property type="term" value="F:P-type potassium transmembrane transporter activity"/>
    <property type="evidence" value="ECO:0007669"/>
    <property type="project" value="InterPro"/>
</dbReference>
<keyword evidence="5 9" id="KW-0630">Potassium</keyword>
<comment type="function">
    <text evidence="9">Part of the high-affinity ATP-driven potassium transport (or Kdp) system, which catalyzes the hydrolysis of ATP coupled with the electrogenic transport of potassium into the cytoplasm. This subunit binds the extracellular potassium ions and delivers the ions to the membrane domain of KdpB through an intramembrane tunnel.</text>
</comment>
<feature type="transmembrane region" description="Helical" evidence="9">
    <location>
        <begin position="465"/>
        <end position="484"/>
    </location>
</feature>
<keyword evidence="7 9" id="KW-0406">Ion transport</keyword>
<evidence type="ECO:0000313" key="10">
    <source>
        <dbReference type="EMBL" id="OEZ94576.1"/>
    </source>
</evidence>
<feature type="transmembrane region" description="Helical" evidence="9">
    <location>
        <begin position="292"/>
        <end position="313"/>
    </location>
</feature>
<evidence type="ECO:0000256" key="6">
    <source>
        <dbReference type="ARBA" id="ARBA00022989"/>
    </source>
</evidence>
<dbReference type="Pfam" id="PF03814">
    <property type="entry name" value="KdpA"/>
    <property type="match status" value="1"/>
</dbReference>
<feature type="transmembrane region" description="Helical" evidence="9">
    <location>
        <begin position="148"/>
        <end position="165"/>
    </location>
</feature>
<dbReference type="PATRIC" id="fig|762836.4.peg.4658"/>
<keyword evidence="3 9" id="KW-0633">Potassium transport</keyword>